<keyword evidence="2" id="KW-0378">Hydrolase</keyword>
<dbReference type="InterPro" id="IPR002073">
    <property type="entry name" value="PDEase_catalytic_dom"/>
</dbReference>
<feature type="region of interest" description="Disordered" evidence="4">
    <location>
        <begin position="169"/>
        <end position="274"/>
    </location>
</feature>
<sequence length="274" mass="29802">MRRGRAQPCQNPYCPPPPPPYVWRCHRCATTWTTGRKTSSCWSVEPPGGHLHDVHAIEHHHFNQTVTILQQEGHNIFGKLTSNEYKQVLGNIKHCILATDLAMFFPNKAKLAKLVEENQFDWENPEHRLLIEAIAMTACDLCASAKPWDVQVETVKVIFEEFYEQPLPPRLSSPPVSPSKPVSPPLTAPPHPPPPLSLPPVSPPSPAAPSPQSALPPQLKPHSPLKPSAPLPLSPAASPPPPPKPPPVAPRLSLPQGPSSSKPPQSQPPPSGPP</sequence>
<feature type="domain" description="PDEase" evidence="5">
    <location>
        <begin position="58"/>
        <end position="178"/>
    </location>
</feature>
<evidence type="ECO:0000256" key="4">
    <source>
        <dbReference type="SAM" id="MobiDB-lite"/>
    </source>
</evidence>
<dbReference type="PANTHER" id="PTHR11347">
    <property type="entry name" value="CYCLIC NUCLEOTIDE PHOSPHODIESTERASE"/>
    <property type="match status" value="1"/>
</dbReference>
<evidence type="ECO:0000313" key="6">
    <source>
        <dbReference type="EMBL" id="ROT67949.1"/>
    </source>
</evidence>
<evidence type="ECO:0000256" key="3">
    <source>
        <dbReference type="PIRSR" id="PIRSR623088-3"/>
    </source>
</evidence>
<evidence type="ECO:0000259" key="5">
    <source>
        <dbReference type="PROSITE" id="PS51845"/>
    </source>
</evidence>
<reference evidence="6 7" key="2">
    <citation type="submission" date="2019-01" db="EMBL/GenBank/DDBJ databases">
        <title>The decoding of complex shrimp genome reveals the adaptation for benthos swimmer, frequently molting mechanism and breeding impact on genome.</title>
        <authorList>
            <person name="Sun Y."/>
            <person name="Gao Y."/>
            <person name="Yu Y."/>
        </authorList>
    </citation>
    <scope>NUCLEOTIDE SEQUENCE [LARGE SCALE GENOMIC DNA]</scope>
    <source>
        <tissue evidence="6">Muscle</tissue>
    </source>
</reference>
<dbReference type="GO" id="GO:0007165">
    <property type="term" value="P:signal transduction"/>
    <property type="evidence" value="ECO:0007669"/>
    <property type="project" value="InterPro"/>
</dbReference>
<feature type="compositionally biased region" description="Pro residues" evidence="4">
    <location>
        <begin position="169"/>
        <end position="209"/>
    </location>
</feature>
<reference evidence="6 7" key="1">
    <citation type="submission" date="2018-04" db="EMBL/GenBank/DDBJ databases">
        <authorList>
            <person name="Zhang X."/>
            <person name="Yuan J."/>
            <person name="Li F."/>
            <person name="Xiang J."/>
        </authorList>
    </citation>
    <scope>NUCLEOTIDE SEQUENCE [LARGE SCALE GENOMIC DNA]</scope>
    <source>
        <tissue evidence="6">Muscle</tissue>
    </source>
</reference>
<evidence type="ECO:0000256" key="2">
    <source>
        <dbReference type="ARBA" id="ARBA00022801"/>
    </source>
</evidence>
<dbReference type="PROSITE" id="PS51845">
    <property type="entry name" value="PDEASE_I_2"/>
    <property type="match status" value="1"/>
</dbReference>
<gene>
    <name evidence="6" type="ORF">C7M84_013930</name>
</gene>
<dbReference type="OrthoDB" id="6363181at2759"/>
<accession>A0A423SUR9</accession>
<dbReference type="GO" id="GO:0046872">
    <property type="term" value="F:metal ion binding"/>
    <property type="evidence" value="ECO:0007669"/>
    <property type="project" value="UniProtKB-KW"/>
</dbReference>
<dbReference type="EMBL" id="QCYY01002736">
    <property type="protein sequence ID" value="ROT67949.1"/>
    <property type="molecule type" value="Genomic_DNA"/>
</dbReference>
<protein>
    <submittedName>
        <fullName evidence="6">Putative 3',5'-cyclic phosphodiesterase pde-5</fullName>
    </submittedName>
</protein>
<feature type="compositionally biased region" description="Low complexity" evidence="4">
    <location>
        <begin position="250"/>
        <end position="264"/>
    </location>
</feature>
<dbReference type="Proteomes" id="UP000283509">
    <property type="component" value="Unassembled WGS sequence"/>
</dbReference>
<name>A0A423SUR9_PENVA</name>
<keyword evidence="7" id="KW-1185">Reference proteome</keyword>
<dbReference type="GO" id="GO:0004114">
    <property type="term" value="F:3',5'-cyclic-nucleotide phosphodiesterase activity"/>
    <property type="evidence" value="ECO:0007669"/>
    <property type="project" value="InterPro"/>
</dbReference>
<dbReference type="InterPro" id="IPR036971">
    <property type="entry name" value="PDEase_catalytic_dom_sf"/>
</dbReference>
<evidence type="ECO:0000313" key="7">
    <source>
        <dbReference type="Proteomes" id="UP000283509"/>
    </source>
</evidence>
<dbReference type="SUPFAM" id="SSF109604">
    <property type="entry name" value="HD-domain/PDEase-like"/>
    <property type="match status" value="1"/>
</dbReference>
<evidence type="ECO:0000256" key="1">
    <source>
        <dbReference type="ARBA" id="ARBA00022723"/>
    </source>
</evidence>
<feature type="compositionally biased region" description="Low complexity" evidence="4">
    <location>
        <begin position="210"/>
        <end position="226"/>
    </location>
</feature>
<comment type="caution">
    <text evidence="6">The sequence shown here is derived from an EMBL/GenBank/DDBJ whole genome shotgun (WGS) entry which is preliminary data.</text>
</comment>
<proteinExistence type="predicted"/>
<dbReference type="Pfam" id="PF00233">
    <property type="entry name" value="PDEase_I"/>
    <property type="match status" value="1"/>
</dbReference>
<feature type="compositionally biased region" description="Pro residues" evidence="4">
    <location>
        <begin position="227"/>
        <end position="249"/>
    </location>
</feature>
<dbReference type="PRINTS" id="PR00387">
    <property type="entry name" value="PDIESTERASE1"/>
</dbReference>
<feature type="compositionally biased region" description="Pro residues" evidence="4">
    <location>
        <begin position="265"/>
        <end position="274"/>
    </location>
</feature>
<organism evidence="6 7">
    <name type="scientific">Penaeus vannamei</name>
    <name type="common">Whiteleg shrimp</name>
    <name type="synonym">Litopenaeus vannamei</name>
    <dbReference type="NCBI Taxonomy" id="6689"/>
    <lineage>
        <taxon>Eukaryota</taxon>
        <taxon>Metazoa</taxon>
        <taxon>Ecdysozoa</taxon>
        <taxon>Arthropoda</taxon>
        <taxon>Crustacea</taxon>
        <taxon>Multicrustacea</taxon>
        <taxon>Malacostraca</taxon>
        <taxon>Eumalacostraca</taxon>
        <taxon>Eucarida</taxon>
        <taxon>Decapoda</taxon>
        <taxon>Dendrobranchiata</taxon>
        <taxon>Penaeoidea</taxon>
        <taxon>Penaeidae</taxon>
        <taxon>Penaeus</taxon>
    </lineage>
</organism>
<keyword evidence="1 3" id="KW-0479">Metal-binding</keyword>
<dbReference type="AlphaFoldDB" id="A0A423SUR9"/>
<dbReference type="InterPro" id="IPR023088">
    <property type="entry name" value="PDEase"/>
</dbReference>
<dbReference type="Gene3D" id="1.10.1300.10">
    <property type="entry name" value="3'5'-cyclic nucleotide phosphodiesterase, catalytic domain"/>
    <property type="match status" value="1"/>
</dbReference>
<feature type="binding site" evidence="3">
    <location>
        <position position="140"/>
    </location>
    <ligand>
        <name>Zn(2+)</name>
        <dbReference type="ChEBI" id="CHEBI:29105"/>
        <label>1</label>
    </ligand>
</feature>
<dbReference type="STRING" id="6689.A0A423SUR9"/>